<keyword evidence="1" id="KW-0812">Transmembrane</keyword>
<proteinExistence type="predicted"/>
<dbReference type="AlphaFoldDB" id="A0A562BMT3"/>
<dbReference type="EMBL" id="VLJN01000013">
    <property type="protein sequence ID" value="TWG86422.1"/>
    <property type="molecule type" value="Genomic_DNA"/>
</dbReference>
<protein>
    <submittedName>
        <fullName evidence="2">Uncharacterized protein</fullName>
    </submittedName>
</protein>
<feature type="transmembrane region" description="Helical" evidence="1">
    <location>
        <begin position="6"/>
        <end position="25"/>
    </location>
</feature>
<keyword evidence="3" id="KW-1185">Reference proteome</keyword>
<reference evidence="2 3" key="1">
    <citation type="submission" date="2019-07" db="EMBL/GenBank/DDBJ databases">
        <title>Genome sequencing of lignin-degrading bacterial isolates.</title>
        <authorList>
            <person name="Gladden J."/>
        </authorList>
    </citation>
    <scope>NUCLEOTIDE SEQUENCE [LARGE SCALE GENOMIC DNA]</scope>
    <source>
        <strain evidence="2 3">J11</strain>
    </source>
</reference>
<feature type="transmembrane region" description="Helical" evidence="1">
    <location>
        <begin position="244"/>
        <end position="263"/>
    </location>
</feature>
<feature type="transmembrane region" description="Helical" evidence="1">
    <location>
        <begin position="148"/>
        <end position="164"/>
    </location>
</feature>
<keyword evidence="1" id="KW-1133">Transmembrane helix</keyword>
<feature type="transmembrane region" description="Helical" evidence="1">
    <location>
        <begin position="209"/>
        <end position="237"/>
    </location>
</feature>
<gene>
    <name evidence="2" type="ORF">L602_002000000270</name>
</gene>
<sequence length="300" mass="32634">MALCIAWVIFAFCVIDLTLFPIPLIHDPTSYATFSGARLHVRHVSNMCWMLPVIGLLCARSLKVRILLIGMGLVFPVLVLDRNRLFAVAFACIVLMLLRRRRAIPWKTVGTLAVAAVIAFGVLGTYRSGNLAWVPLPFSPVFEGSPTVLKWLLLYASAGIYNFGAIMTKGYHNPEFLINQLVPGAGSVATLGTDIPLDAPTINIGTEFFPFLMALGPAGAFVAAMLLYLMVVGAFLLLRARLSVFTLLIFLRITYVSVMSSFAPQAYTWTNFGLIALCLLAMVLASLLPHAGRHASTASE</sequence>
<feature type="transmembrane region" description="Helical" evidence="1">
    <location>
        <begin position="176"/>
        <end position="197"/>
    </location>
</feature>
<comment type="caution">
    <text evidence="2">The sequence shown here is derived from an EMBL/GenBank/DDBJ whole genome shotgun (WGS) entry which is preliminary data.</text>
</comment>
<evidence type="ECO:0000313" key="3">
    <source>
        <dbReference type="Proteomes" id="UP000318141"/>
    </source>
</evidence>
<dbReference type="Proteomes" id="UP000318141">
    <property type="component" value="Unassembled WGS sequence"/>
</dbReference>
<feature type="transmembrane region" description="Helical" evidence="1">
    <location>
        <begin position="269"/>
        <end position="288"/>
    </location>
</feature>
<evidence type="ECO:0000256" key="1">
    <source>
        <dbReference type="SAM" id="Phobius"/>
    </source>
</evidence>
<name>A0A562BMT3_9BURK</name>
<feature type="transmembrane region" description="Helical" evidence="1">
    <location>
        <begin position="110"/>
        <end position="128"/>
    </location>
</feature>
<accession>A0A562BMT3</accession>
<evidence type="ECO:0000313" key="2">
    <source>
        <dbReference type="EMBL" id="TWG86422.1"/>
    </source>
</evidence>
<organism evidence="2 3">
    <name type="scientific">Cupriavidus gilardii J11</name>
    <dbReference type="NCBI Taxonomy" id="936133"/>
    <lineage>
        <taxon>Bacteria</taxon>
        <taxon>Pseudomonadati</taxon>
        <taxon>Pseudomonadota</taxon>
        <taxon>Betaproteobacteria</taxon>
        <taxon>Burkholderiales</taxon>
        <taxon>Burkholderiaceae</taxon>
        <taxon>Cupriavidus</taxon>
    </lineage>
</organism>
<keyword evidence="1" id="KW-0472">Membrane</keyword>